<gene>
    <name evidence="11" type="ORF">HK105_204142</name>
</gene>
<dbReference type="PANTHER" id="PTHR48041:SF122">
    <property type="entry name" value="ABC TRANSPORTER DOMAIN-CONTAINING PROTEIN"/>
    <property type="match status" value="1"/>
</dbReference>
<dbReference type="SUPFAM" id="SSF48403">
    <property type="entry name" value="Ankyrin repeat"/>
    <property type="match status" value="1"/>
</dbReference>
<dbReference type="Proteomes" id="UP001527925">
    <property type="component" value="Unassembled WGS sequence"/>
</dbReference>
<proteinExistence type="predicted"/>
<dbReference type="Pfam" id="PF00005">
    <property type="entry name" value="ABC_tran"/>
    <property type="match status" value="1"/>
</dbReference>
<keyword evidence="7 9" id="KW-0472">Membrane</keyword>
<evidence type="ECO:0000256" key="4">
    <source>
        <dbReference type="ARBA" id="ARBA00022741"/>
    </source>
</evidence>
<dbReference type="PANTHER" id="PTHR48041">
    <property type="entry name" value="ABC TRANSPORTER G FAMILY MEMBER 28"/>
    <property type="match status" value="1"/>
</dbReference>
<dbReference type="PROSITE" id="PS50893">
    <property type="entry name" value="ABC_TRANSPORTER_2"/>
    <property type="match status" value="1"/>
</dbReference>
<feature type="compositionally biased region" description="Basic and acidic residues" evidence="8">
    <location>
        <begin position="464"/>
        <end position="487"/>
    </location>
</feature>
<reference evidence="11 12" key="1">
    <citation type="submission" date="2023-09" db="EMBL/GenBank/DDBJ databases">
        <title>Pangenome analysis of Batrachochytrium dendrobatidis and related Chytrids.</title>
        <authorList>
            <person name="Yacoub M.N."/>
            <person name="Stajich J.E."/>
            <person name="James T.Y."/>
        </authorList>
    </citation>
    <scope>NUCLEOTIDE SEQUENCE [LARGE SCALE GENOMIC DNA]</scope>
    <source>
        <strain evidence="11 12">JEL0888</strain>
    </source>
</reference>
<evidence type="ECO:0000256" key="3">
    <source>
        <dbReference type="ARBA" id="ARBA00022692"/>
    </source>
</evidence>
<dbReference type="EMBL" id="JADGIZ020000017">
    <property type="protein sequence ID" value="KAL2916386.1"/>
    <property type="molecule type" value="Genomic_DNA"/>
</dbReference>
<evidence type="ECO:0000259" key="10">
    <source>
        <dbReference type="PROSITE" id="PS50893"/>
    </source>
</evidence>
<feature type="transmembrane region" description="Helical" evidence="9">
    <location>
        <begin position="995"/>
        <end position="1016"/>
    </location>
</feature>
<keyword evidence="2" id="KW-0813">Transport</keyword>
<feature type="transmembrane region" description="Helical" evidence="9">
    <location>
        <begin position="914"/>
        <end position="934"/>
    </location>
</feature>
<dbReference type="Gene3D" id="1.25.40.20">
    <property type="entry name" value="Ankyrin repeat-containing domain"/>
    <property type="match status" value="1"/>
</dbReference>
<comment type="caution">
    <text evidence="11">The sequence shown here is derived from an EMBL/GenBank/DDBJ whole genome shotgun (WGS) entry which is preliminary data.</text>
</comment>
<evidence type="ECO:0000256" key="1">
    <source>
        <dbReference type="ARBA" id="ARBA00004141"/>
    </source>
</evidence>
<keyword evidence="3 9" id="KW-0812">Transmembrane</keyword>
<keyword evidence="6 9" id="KW-1133">Transmembrane helix</keyword>
<sequence>MADAISTTKRTRMGSASIALGVPPSVIAALPRKSSSTALSPLAGGHAVQVTRPRSIRRQLVRRVSLRVKVLRKLTDPQLKAIAAASAELTQDTALDGCAASDVETSSATLVDDDAAIAASDCRESAKPGERQTPEVDLAEVLSCPKKWDALPDKVRRCVLAIADPLTLFQAGRYTDMTPRGIEALWIDAFESDWQGDLRTLPLDRGHIVPGTRTMQHIRTRDMFRRVRALKHVTLAGDLTDAVVVNQWHDLVDARKPDKLAWSMVRCGAVDMLESLLGSNPRVEITLAHACYAARHDQVEVLQWIDTQLSPSEWTAKSPGWQNALEAAAFGASIECVKWVREHHPEVPLGGAVRAAAAGGSVRVIEFLFEHCAGAEIDGSVLCAAVRGGHLAALKWLAAKRADCDMADVANVANNSNEMDIVGWIGTKWPGALTAAMLAALEQHDGGRWIHEIRAVEQARADSKAQVDALHHTDSEEHESVAAHDAADEAEVADGEAGAASATGHTTLVVEKPQSNASSTTSEQSGFFAWHDVSLSIAVPAAARKAAAKAGGDAPTHKTLIQGMNGIVRAGEVVAIMGGSGAGKSTLLNTLAGRIGPGDIGGTITVNGKPRNPATWQTECAYVEQDDLMHSTLTVEETIAYSAHLRLPSTMSRAEKAARVDQIIMDLGLNSCRATRIGDHDTRGISGGERKRVSIGIELVTNPAILFLDEPTSGLDAFTAYNVIANIKDIAKQHNKIVLMTIHQPRTDILALFDKIVLLSTGKTVWFGTTHGALDHFASLGFPLPPQTNPSDHFLDIITLDQRSDALRTESQQRIERFVEAWRKSAESLSFKGDIEAATRDAEASLVEQANWVEGSWKTSWAVEFGTLLERSLKTGFRSSALLISTLVQSVVMMMLLGFVFFRSNDDFRGIQNKFIVIFFICINLTFAVVAPVVSTFPAERLIITRERAAGTYRASSAFVSKWISTLPMLVVSTLVFSMPLYWMIGLRDDSIGHYFVFLLVLVVHANTANALGLLIGSGVKDAQIGQVFAPLIINFLMLFGGELVNLEATPVVFRWIQYISLITVSNKALAQNEFVGRTFECTDPRAVCYRDGQQVLDTFVLSSPGMWVSVGQNLAIMAVLLALGFLMFSRTSQPKLRLK</sequence>
<feature type="transmembrane region" description="Helical" evidence="9">
    <location>
        <begin position="1107"/>
        <end position="1130"/>
    </location>
</feature>
<feature type="transmembrane region" description="Helical" evidence="9">
    <location>
        <begin position="881"/>
        <end position="902"/>
    </location>
</feature>
<comment type="subcellular location">
    <subcellularLocation>
        <location evidence="1">Membrane</location>
        <topology evidence="1">Multi-pass membrane protein</topology>
    </subcellularLocation>
</comment>
<dbReference type="PROSITE" id="PS00211">
    <property type="entry name" value="ABC_TRANSPORTER_1"/>
    <property type="match status" value="1"/>
</dbReference>
<dbReference type="SUPFAM" id="SSF52540">
    <property type="entry name" value="P-loop containing nucleoside triphosphate hydrolases"/>
    <property type="match status" value="1"/>
</dbReference>
<keyword evidence="5" id="KW-0067">ATP-binding</keyword>
<dbReference type="Pfam" id="PF01061">
    <property type="entry name" value="ABC2_membrane"/>
    <property type="match status" value="1"/>
</dbReference>
<feature type="region of interest" description="Disordered" evidence="8">
    <location>
        <begin position="464"/>
        <end position="523"/>
    </location>
</feature>
<accession>A0ABR4NA40</accession>
<dbReference type="InterPro" id="IPR003593">
    <property type="entry name" value="AAA+_ATPase"/>
</dbReference>
<feature type="transmembrane region" description="Helical" evidence="9">
    <location>
        <begin position="963"/>
        <end position="983"/>
    </location>
</feature>
<dbReference type="Gene3D" id="3.40.50.300">
    <property type="entry name" value="P-loop containing nucleotide triphosphate hydrolases"/>
    <property type="match status" value="1"/>
</dbReference>
<evidence type="ECO:0000256" key="7">
    <source>
        <dbReference type="ARBA" id="ARBA00023136"/>
    </source>
</evidence>
<evidence type="ECO:0000256" key="6">
    <source>
        <dbReference type="ARBA" id="ARBA00022989"/>
    </source>
</evidence>
<dbReference type="InterPro" id="IPR003439">
    <property type="entry name" value="ABC_transporter-like_ATP-bd"/>
</dbReference>
<evidence type="ECO:0000256" key="9">
    <source>
        <dbReference type="SAM" id="Phobius"/>
    </source>
</evidence>
<feature type="domain" description="ABC transporter" evidence="10">
    <location>
        <begin position="542"/>
        <end position="786"/>
    </location>
</feature>
<evidence type="ECO:0000256" key="2">
    <source>
        <dbReference type="ARBA" id="ARBA00022448"/>
    </source>
</evidence>
<evidence type="ECO:0000256" key="8">
    <source>
        <dbReference type="SAM" id="MobiDB-lite"/>
    </source>
</evidence>
<dbReference type="InterPro" id="IPR013525">
    <property type="entry name" value="ABC2_TM"/>
</dbReference>
<dbReference type="Pfam" id="PF19055">
    <property type="entry name" value="ABC2_membrane_7"/>
    <property type="match status" value="1"/>
</dbReference>
<evidence type="ECO:0000313" key="12">
    <source>
        <dbReference type="Proteomes" id="UP001527925"/>
    </source>
</evidence>
<dbReference type="InterPro" id="IPR036770">
    <property type="entry name" value="Ankyrin_rpt-contain_sf"/>
</dbReference>
<dbReference type="SMART" id="SM00382">
    <property type="entry name" value="AAA"/>
    <property type="match status" value="1"/>
</dbReference>
<organism evidence="11 12">
    <name type="scientific">Polyrhizophydium stewartii</name>
    <dbReference type="NCBI Taxonomy" id="2732419"/>
    <lineage>
        <taxon>Eukaryota</taxon>
        <taxon>Fungi</taxon>
        <taxon>Fungi incertae sedis</taxon>
        <taxon>Chytridiomycota</taxon>
        <taxon>Chytridiomycota incertae sedis</taxon>
        <taxon>Chytridiomycetes</taxon>
        <taxon>Rhizophydiales</taxon>
        <taxon>Rhizophydiales incertae sedis</taxon>
        <taxon>Polyrhizophydium</taxon>
    </lineage>
</organism>
<name>A0ABR4NA40_9FUNG</name>
<feature type="compositionally biased region" description="Polar residues" evidence="8">
    <location>
        <begin position="513"/>
        <end position="523"/>
    </location>
</feature>
<protein>
    <recommendedName>
        <fullName evidence="10">ABC transporter domain-containing protein</fullName>
    </recommendedName>
</protein>
<evidence type="ECO:0000313" key="11">
    <source>
        <dbReference type="EMBL" id="KAL2916386.1"/>
    </source>
</evidence>
<dbReference type="InterPro" id="IPR043926">
    <property type="entry name" value="ABCG_dom"/>
</dbReference>
<keyword evidence="12" id="KW-1185">Reference proteome</keyword>
<dbReference type="InterPro" id="IPR050352">
    <property type="entry name" value="ABCG_transporters"/>
</dbReference>
<dbReference type="InterPro" id="IPR027417">
    <property type="entry name" value="P-loop_NTPase"/>
</dbReference>
<evidence type="ECO:0000256" key="5">
    <source>
        <dbReference type="ARBA" id="ARBA00022840"/>
    </source>
</evidence>
<dbReference type="InterPro" id="IPR017871">
    <property type="entry name" value="ABC_transporter-like_CS"/>
</dbReference>
<keyword evidence="4" id="KW-0547">Nucleotide-binding</keyword>